<keyword evidence="2" id="KW-1185">Reference proteome</keyword>
<dbReference type="Proteomes" id="UP000054735">
    <property type="component" value="Unassembled WGS sequence"/>
</dbReference>
<comment type="caution">
    <text evidence="1">The sequence shown here is derived from an EMBL/GenBank/DDBJ whole genome shotgun (WGS) entry which is preliminary data.</text>
</comment>
<accession>A0ABR5QJR9</accession>
<name>A0ABR5QJR9_9GAMM</name>
<evidence type="ECO:0000313" key="1">
    <source>
        <dbReference type="EMBL" id="KTC73091.1"/>
    </source>
</evidence>
<gene>
    <name evidence="1" type="ORF">Lbir_1143</name>
</gene>
<protein>
    <submittedName>
        <fullName evidence="1">Uncharacterized protein</fullName>
    </submittedName>
</protein>
<proteinExistence type="predicted"/>
<dbReference type="EMBL" id="LNXT01000014">
    <property type="protein sequence ID" value="KTC73091.1"/>
    <property type="molecule type" value="Genomic_DNA"/>
</dbReference>
<sequence>MGLATSLIFSCEWMLVEDAMSDFKVLQQKAIDLPANLTQSKTSLFGTFFCSCLPLNQINTQLLRDARLIKMVAESLNFYKKEKADSDKFKSDVLVGMYIFIWGRHDTPIQWIWDKPLLDSIRSHLQVQDIHDLDNESYRRSLLALQEYYAWLMDNQYTAELNYTWHSFPLETQNIIHDLLWPDEPETEYDPEINTEYDPDVENSWSCGIFNYC</sequence>
<reference evidence="1 2" key="1">
    <citation type="submission" date="2015-11" db="EMBL/GenBank/DDBJ databases">
        <title>Genomic analysis of 38 Legionella species identifies large and diverse effector repertoires.</title>
        <authorList>
            <person name="Burstein D."/>
            <person name="Amaro F."/>
            <person name="Zusman T."/>
            <person name="Lifshitz Z."/>
            <person name="Cohen O."/>
            <person name="Gilbert J.A."/>
            <person name="Pupko T."/>
            <person name="Shuman H.A."/>
            <person name="Segal G."/>
        </authorList>
    </citation>
    <scope>NUCLEOTIDE SEQUENCE [LARGE SCALE GENOMIC DNA]</scope>
    <source>
        <strain evidence="1 2">CDC#1407-AL-14</strain>
    </source>
</reference>
<evidence type="ECO:0000313" key="2">
    <source>
        <dbReference type="Proteomes" id="UP000054735"/>
    </source>
</evidence>
<organism evidence="1 2">
    <name type="scientific">Legionella birminghamensis</name>
    <dbReference type="NCBI Taxonomy" id="28083"/>
    <lineage>
        <taxon>Bacteria</taxon>
        <taxon>Pseudomonadati</taxon>
        <taxon>Pseudomonadota</taxon>
        <taxon>Gammaproteobacteria</taxon>
        <taxon>Legionellales</taxon>
        <taxon>Legionellaceae</taxon>
        <taxon>Legionella</taxon>
    </lineage>
</organism>